<evidence type="ECO:0000313" key="2">
    <source>
        <dbReference type="EMBL" id="SFF79587.1"/>
    </source>
</evidence>
<proteinExistence type="predicted"/>
<name>A0A1I2LQC4_9ACTN</name>
<accession>A0A1I2LQC4</accession>
<feature type="compositionally biased region" description="Polar residues" evidence="1">
    <location>
        <begin position="1"/>
        <end position="10"/>
    </location>
</feature>
<protein>
    <submittedName>
        <fullName evidence="2">Uncharacterized protein</fullName>
    </submittedName>
</protein>
<reference evidence="2 3" key="1">
    <citation type="submission" date="2016-10" db="EMBL/GenBank/DDBJ databases">
        <authorList>
            <person name="de Groot N.N."/>
        </authorList>
    </citation>
    <scope>NUCLEOTIDE SEQUENCE [LARGE SCALE GENOMIC DNA]</scope>
    <source>
        <strain evidence="2 3">CGMCC 4.3510</strain>
    </source>
</reference>
<dbReference type="Proteomes" id="UP000199323">
    <property type="component" value="Unassembled WGS sequence"/>
</dbReference>
<evidence type="ECO:0000256" key="1">
    <source>
        <dbReference type="SAM" id="MobiDB-lite"/>
    </source>
</evidence>
<evidence type="ECO:0000313" key="3">
    <source>
        <dbReference type="Proteomes" id="UP000199323"/>
    </source>
</evidence>
<feature type="region of interest" description="Disordered" evidence="1">
    <location>
        <begin position="1"/>
        <end position="21"/>
    </location>
</feature>
<feature type="region of interest" description="Disordered" evidence="1">
    <location>
        <begin position="36"/>
        <end position="55"/>
    </location>
</feature>
<sequence length="55" mass="6219">MRMSDETSASAEDKTIYQRESLEDEVMDEVLAAYGEAVEEERRQTTEETTSGDTP</sequence>
<dbReference type="EMBL" id="FONG01000029">
    <property type="protein sequence ID" value="SFF79587.1"/>
    <property type="molecule type" value="Genomic_DNA"/>
</dbReference>
<gene>
    <name evidence="2" type="ORF">SAMN05216251_12947</name>
</gene>
<keyword evidence="3" id="KW-1185">Reference proteome</keyword>
<feature type="compositionally biased region" description="Basic and acidic residues" evidence="1">
    <location>
        <begin position="11"/>
        <end position="21"/>
    </location>
</feature>
<organism evidence="2 3">
    <name type="scientific">Actinacidiphila alni</name>
    <dbReference type="NCBI Taxonomy" id="380248"/>
    <lineage>
        <taxon>Bacteria</taxon>
        <taxon>Bacillati</taxon>
        <taxon>Actinomycetota</taxon>
        <taxon>Actinomycetes</taxon>
        <taxon>Kitasatosporales</taxon>
        <taxon>Streptomycetaceae</taxon>
        <taxon>Actinacidiphila</taxon>
    </lineage>
</organism>
<dbReference type="AlphaFoldDB" id="A0A1I2LQC4"/>
<dbReference type="STRING" id="380248.SAMN05216251_12947"/>